<comment type="caution">
    <text evidence="2">The sequence shown here is derived from an EMBL/GenBank/DDBJ whole genome shotgun (WGS) entry which is preliminary data.</text>
</comment>
<dbReference type="VEuPathDB" id="AmoebaDB:NfTy_092020"/>
<keyword evidence="3" id="KW-1185">Reference proteome</keyword>
<reference evidence="2 3" key="1">
    <citation type="journal article" date="2019" name="Sci. Rep.">
        <title>Nanopore sequencing improves the draft genome of the human pathogenic amoeba Naegleria fowleri.</title>
        <authorList>
            <person name="Liechti N."/>
            <person name="Schurch N."/>
            <person name="Bruggmann R."/>
            <person name="Wittwer M."/>
        </authorList>
    </citation>
    <scope>NUCLEOTIDE SEQUENCE [LARGE SCALE GENOMIC DNA]</scope>
    <source>
        <strain evidence="2 3">ATCC 30894</strain>
    </source>
</reference>
<dbReference type="VEuPathDB" id="AmoebaDB:NF0055470"/>
<dbReference type="GeneID" id="68115336"/>
<evidence type="ECO:0000313" key="3">
    <source>
        <dbReference type="Proteomes" id="UP000444721"/>
    </source>
</evidence>
<feature type="compositionally biased region" description="Acidic residues" evidence="1">
    <location>
        <begin position="229"/>
        <end position="238"/>
    </location>
</feature>
<dbReference type="Proteomes" id="UP000444721">
    <property type="component" value="Unassembled WGS sequence"/>
</dbReference>
<dbReference type="AlphaFoldDB" id="A0A6A5BHB0"/>
<feature type="region of interest" description="Disordered" evidence="1">
    <location>
        <begin position="131"/>
        <end position="238"/>
    </location>
</feature>
<evidence type="ECO:0000256" key="1">
    <source>
        <dbReference type="SAM" id="MobiDB-lite"/>
    </source>
</evidence>
<protein>
    <submittedName>
        <fullName evidence="2">Uncharacterized protein</fullName>
    </submittedName>
</protein>
<feature type="compositionally biased region" description="Basic and acidic residues" evidence="1">
    <location>
        <begin position="208"/>
        <end position="221"/>
    </location>
</feature>
<dbReference type="VEuPathDB" id="AmoebaDB:FDP41_008118"/>
<dbReference type="EMBL" id="VFQX01000060">
    <property type="protein sequence ID" value="KAF0973414.1"/>
    <property type="molecule type" value="Genomic_DNA"/>
</dbReference>
<feature type="compositionally biased region" description="Polar residues" evidence="1">
    <location>
        <begin position="131"/>
        <end position="147"/>
    </location>
</feature>
<sequence length="238" mass="26113">MTAELEQINLDIDLIHTFIKRYGNRYWEASLQKLNRIKKQKENIDDDLIDDQLKQASGKGTTTSLDSNRKVDFQTQRKFLRDGSVLINDNVREIGIASSILAYSNSIDVSSGDEDDGPKRRVNVPLAAVVTPSTQRSMNNRSSLSTTNGGGGASVLNTTPMNNVSPAEIPSSITTSANVNTTFNGKTRKKKKRAQQSPSQAAVLASKKLSEGEKALRKDTILTDTSSSTDEEDTFDRD</sequence>
<dbReference type="RefSeq" id="XP_044558127.1">
    <property type="nucleotide sequence ID" value="XM_044711937.1"/>
</dbReference>
<gene>
    <name evidence="2" type="ORF">FDP41_008118</name>
</gene>
<organism evidence="2 3">
    <name type="scientific">Naegleria fowleri</name>
    <name type="common">Brain eating amoeba</name>
    <dbReference type="NCBI Taxonomy" id="5763"/>
    <lineage>
        <taxon>Eukaryota</taxon>
        <taxon>Discoba</taxon>
        <taxon>Heterolobosea</taxon>
        <taxon>Tetramitia</taxon>
        <taxon>Eutetramitia</taxon>
        <taxon>Vahlkampfiidae</taxon>
        <taxon>Naegleria</taxon>
    </lineage>
</organism>
<feature type="compositionally biased region" description="Polar residues" evidence="1">
    <location>
        <begin position="155"/>
        <end position="185"/>
    </location>
</feature>
<accession>A0A6A5BHB0</accession>
<proteinExistence type="predicted"/>
<name>A0A6A5BHB0_NAEFO</name>
<evidence type="ECO:0000313" key="2">
    <source>
        <dbReference type="EMBL" id="KAF0973414.1"/>
    </source>
</evidence>